<proteinExistence type="predicted"/>
<evidence type="ECO:0000259" key="3">
    <source>
        <dbReference type="Pfam" id="PF13529"/>
    </source>
</evidence>
<dbReference type="Pfam" id="PF13529">
    <property type="entry name" value="Peptidase_C39_2"/>
    <property type="match status" value="1"/>
</dbReference>
<feature type="domain" description="Peptidase C39-like" evidence="3">
    <location>
        <begin position="454"/>
        <end position="588"/>
    </location>
</feature>
<dbReference type="Gene3D" id="3.90.70.10">
    <property type="entry name" value="Cysteine proteinases"/>
    <property type="match status" value="1"/>
</dbReference>
<feature type="region of interest" description="Disordered" evidence="1">
    <location>
        <begin position="347"/>
        <end position="374"/>
    </location>
</feature>
<dbReference type="RefSeq" id="WP_091975753.1">
    <property type="nucleotide sequence ID" value="NZ_FODF01000009.1"/>
</dbReference>
<feature type="compositionally biased region" description="Low complexity" evidence="1">
    <location>
        <begin position="617"/>
        <end position="648"/>
    </location>
</feature>
<feature type="region of interest" description="Disordered" evidence="1">
    <location>
        <begin position="204"/>
        <end position="242"/>
    </location>
</feature>
<keyword evidence="2" id="KW-0472">Membrane</keyword>
<gene>
    <name evidence="4" type="ORF">SAMN05216454_10957</name>
</gene>
<dbReference type="Proteomes" id="UP000199512">
    <property type="component" value="Unassembled WGS sequence"/>
</dbReference>
<accession>A0A1H8IVM5</accession>
<organism evidence="4 5">
    <name type="scientific">Peptostreptococcus russellii</name>
    <dbReference type="NCBI Taxonomy" id="215200"/>
    <lineage>
        <taxon>Bacteria</taxon>
        <taxon>Bacillati</taxon>
        <taxon>Bacillota</taxon>
        <taxon>Clostridia</taxon>
        <taxon>Peptostreptococcales</taxon>
        <taxon>Peptostreptococcaceae</taxon>
        <taxon>Peptostreptococcus</taxon>
    </lineage>
</organism>
<feature type="compositionally biased region" description="Polar residues" evidence="1">
    <location>
        <begin position="131"/>
        <end position="140"/>
    </location>
</feature>
<dbReference type="OrthoDB" id="3186156at2"/>
<keyword evidence="2" id="KW-0812">Transmembrane</keyword>
<feature type="region of interest" description="Disordered" evidence="1">
    <location>
        <begin position="282"/>
        <end position="315"/>
    </location>
</feature>
<dbReference type="AlphaFoldDB" id="A0A1H8IVM5"/>
<keyword evidence="5" id="KW-1185">Reference proteome</keyword>
<protein>
    <submittedName>
        <fullName evidence="4">Peptidase_C39 like family protein</fullName>
    </submittedName>
</protein>
<reference evidence="4 5" key="1">
    <citation type="submission" date="2016-10" db="EMBL/GenBank/DDBJ databases">
        <authorList>
            <person name="de Groot N.N."/>
        </authorList>
    </citation>
    <scope>NUCLEOTIDE SEQUENCE [LARGE SCALE GENOMIC DNA]</scope>
    <source>
        <strain evidence="4 5">Calf135</strain>
    </source>
</reference>
<feature type="compositionally biased region" description="Basic and acidic residues" evidence="1">
    <location>
        <begin position="282"/>
        <end position="313"/>
    </location>
</feature>
<feature type="compositionally biased region" description="Basic and acidic residues" evidence="1">
    <location>
        <begin position="362"/>
        <end position="374"/>
    </location>
</feature>
<name>A0A1H8IVM5_9FIRM</name>
<feature type="compositionally biased region" description="Basic residues" evidence="1">
    <location>
        <begin position="77"/>
        <end position="91"/>
    </location>
</feature>
<evidence type="ECO:0000313" key="4">
    <source>
        <dbReference type="EMBL" id="SEN72522.1"/>
    </source>
</evidence>
<feature type="compositionally biased region" description="Polar residues" evidence="1">
    <location>
        <begin position="92"/>
        <end position="109"/>
    </location>
</feature>
<feature type="region of interest" description="Disordered" evidence="1">
    <location>
        <begin position="617"/>
        <end position="659"/>
    </location>
</feature>
<feature type="compositionally biased region" description="Basic and acidic residues" evidence="1">
    <location>
        <begin position="110"/>
        <end position="128"/>
    </location>
</feature>
<dbReference type="STRING" id="215200.SAMN05216454_10957"/>
<keyword evidence="2" id="KW-1133">Transmembrane helix</keyword>
<feature type="region of interest" description="Disordered" evidence="1">
    <location>
        <begin position="75"/>
        <end position="167"/>
    </location>
</feature>
<evidence type="ECO:0000256" key="2">
    <source>
        <dbReference type="SAM" id="Phobius"/>
    </source>
</evidence>
<evidence type="ECO:0000256" key="1">
    <source>
        <dbReference type="SAM" id="MobiDB-lite"/>
    </source>
</evidence>
<dbReference type="InterPro" id="IPR039564">
    <property type="entry name" value="Peptidase_C39-like"/>
</dbReference>
<evidence type="ECO:0000313" key="5">
    <source>
        <dbReference type="Proteomes" id="UP000199512"/>
    </source>
</evidence>
<dbReference type="EMBL" id="FODF01000009">
    <property type="protein sequence ID" value="SEN72522.1"/>
    <property type="molecule type" value="Genomic_DNA"/>
</dbReference>
<feature type="transmembrane region" description="Helical" evidence="2">
    <location>
        <begin position="325"/>
        <end position="344"/>
    </location>
</feature>
<sequence>MASGSKKNTKYTYKGNNKKADNKYANIFQDLSEKEEIYKSNALSRIHEKNDGEEVDVDSEELVVRTISAKEAELNAKKRRQTAKNTKKLATRKSSPITESAKRNQFNKQESIEMLKKQKLDEKNKELDDPNLNNGQNTETFDFEGHSLDIDNNTSVEPTEKGITDVSEYIDEDEFIRQKARERAQMDKSKVEIYKEYSDFERVTPKKDVKKKENENKNKNEDKLSVSKESDDSKTKEIKLEDKENGYIEDKTAIFEIEKAEEKVKAREREIEEILKLKDSTLGENRRNSSANRKERDKTSRSNRNKELSERKARQNKTKINYKKLIGLVVVVLVAVLGVSAAMGKFKNDSAKTKPNNAVTTPKKEDTSKVEEKKETIEDKKRKLEAMRDKLNADEAKRLDYIVENINSYPEALIDQLISNHEIVDFVYSYKDKDKYNEKPIRSGITSSYYVDGDVPLFLQWDRRWGYRPYGKDIIGLTGCGPTSLAMVIKHFDKNADINPYDVAKYSQDNGYISKDNFTSWKLFETGLKKYGLESRDVVPVEAKMKRALDNGQILLVSVKPGIFTQRGHIIVIKGYNSNGDFLINDPNSIINTNKTWSYDELKDQIRKIWAISPIGSSSNGEESSNENNTTTDNTNESQNDSNNSSGSADDPSIIQDID</sequence>